<evidence type="ECO:0000313" key="9">
    <source>
        <dbReference type="EMBL" id="MDI9233123.1"/>
    </source>
</evidence>
<keyword evidence="6" id="KW-0812">Transmembrane</keyword>
<name>A0ABT6X4S9_9BURK</name>
<dbReference type="Pfam" id="PF00072">
    <property type="entry name" value="Response_reg"/>
    <property type="match status" value="1"/>
</dbReference>
<dbReference type="InterPro" id="IPR003661">
    <property type="entry name" value="HisK_dim/P_dom"/>
</dbReference>
<dbReference type="Gene3D" id="1.10.287.130">
    <property type="match status" value="1"/>
</dbReference>
<feature type="domain" description="Response regulatory" evidence="8">
    <location>
        <begin position="663"/>
        <end position="780"/>
    </location>
</feature>
<dbReference type="CDD" id="cd16922">
    <property type="entry name" value="HATPase_EvgS-ArcB-TorS-like"/>
    <property type="match status" value="1"/>
</dbReference>
<evidence type="ECO:0000256" key="3">
    <source>
        <dbReference type="ARBA" id="ARBA00022553"/>
    </source>
</evidence>
<dbReference type="Proteomes" id="UP001431902">
    <property type="component" value="Unassembled WGS sequence"/>
</dbReference>
<dbReference type="PRINTS" id="PR00344">
    <property type="entry name" value="BCTRLSENSOR"/>
</dbReference>
<dbReference type="InterPro" id="IPR005467">
    <property type="entry name" value="His_kinase_dom"/>
</dbReference>
<dbReference type="EMBL" id="JASGBH010000003">
    <property type="protein sequence ID" value="MDI9233123.1"/>
    <property type="molecule type" value="Genomic_DNA"/>
</dbReference>
<evidence type="ECO:0000256" key="1">
    <source>
        <dbReference type="ARBA" id="ARBA00000085"/>
    </source>
</evidence>
<dbReference type="SMART" id="SM00388">
    <property type="entry name" value="HisKA"/>
    <property type="match status" value="1"/>
</dbReference>
<organism evidence="9 10">
    <name type="scientific">Limnohabitans lacus</name>
    <dbReference type="NCBI Taxonomy" id="3045173"/>
    <lineage>
        <taxon>Bacteria</taxon>
        <taxon>Pseudomonadati</taxon>
        <taxon>Pseudomonadota</taxon>
        <taxon>Betaproteobacteria</taxon>
        <taxon>Burkholderiales</taxon>
        <taxon>Comamonadaceae</taxon>
        <taxon>Limnohabitans</taxon>
    </lineage>
</organism>
<dbReference type="PANTHER" id="PTHR45339">
    <property type="entry name" value="HYBRID SIGNAL TRANSDUCTION HISTIDINE KINASE J"/>
    <property type="match status" value="1"/>
</dbReference>
<proteinExistence type="predicted"/>
<dbReference type="InterPro" id="IPR004358">
    <property type="entry name" value="Sig_transdc_His_kin-like_C"/>
</dbReference>
<keyword evidence="6" id="KW-0472">Membrane</keyword>
<dbReference type="GO" id="GO:0005524">
    <property type="term" value="F:ATP binding"/>
    <property type="evidence" value="ECO:0007669"/>
    <property type="project" value="UniProtKB-KW"/>
</dbReference>
<dbReference type="PROSITE" id="PS50109">
    <property type="entry name" value="HIS_KIN"/>
    <property type="match status" value="1"/>
</dbReference>
<keyword evidence="4" id="KW-0902">Two-component regulatory system</keyword>
<keyword evidence="3 5" id="KW-0597">Phosphoprotein</keyword>
<comment type="catalytic activity">
    <reaction evidence="1">
        <text>ATP + protein L-histidine = ADP + protein N-phospho-L-histidine.</text>
        <dbReference type="EC" id="2.7.13.3"/>
    </reaction>
</comment>
<dbReference type="InterPro" id="IPR001789">
    <property type="entry name" value="Sig_transdc_resp-reg_receiver"/>
</dbReference>
<keyword evidence="9" id="KW-0547">Nucleotide-binding</keyword>
<dbReference type="InterPro" id="IPR003594">
    <property type="entry name" value="HATPase_dom"/>
</dbReference>
<gene>
    <name evidence="9" type="ORF">QLQ16_04650</name>
</gene>
<feature type="transmembrane region" description="Helical" evidence="6">
    <location>
        <begin position="23"/>
        <end position="44"/>
    </location>
</feature>
<dbReference type="Gene3D" id="3.40.50.2300">
    <property type="match status" value="1"/>
</dbReference>
<accession>A0ABT6X4S9</accession>
<dbReference type="Pfam" id="PF02518">
    <property type="entry name" value="HATPase_c"/>
    <property type="match status" value="1"/>
</dbReference>
<evidence type="ECO:0000259" key="8">
    <source>
        <dbReference type="PROSITE" id="PS50110"/>
    </source>
</evidence>
<reference evidence="9" key="1">
    <citation type="submission" date="2023-05" db="EMBL/GenBank/DDBJ databases">
        <title>Limnohabitans sp. strain HM2-2 Genome sequencing and assembly.</title>
        <authorList>
            <person name="Jung Y."/>
        </authorList>
    </citation>
    <scope>NUCLEOTIDE SEQUENCE</scope>
    <source>
        <strain evidence="9">HM2-2</strain>
    </source>
</reference>
<dbReference type="SMART" id="SM00448">
    <property type="entry name" value="REC"/>
    <property type="match status" value="1"/>
</dbReference>
<evidence type="ECO:0000256" key="5">
    <source>
        <dbReference type="PROSITE-ProRule" id="PRU00169"/>
    </source>
</evidence>
<evidence type="ECO:0000256" key="4">
    <source>
        <dbReference type="ARBA" id="ARBA00023012"/>
    </source>
</evidence>
<dbReference type="InterPro" id="IPR011006">
    <property type="entry name" value="CheY-like_superfamily"/>
</dbReference>
<dbReference type="SMART" id="SM00387">
    <property type="entry name" value="HATPase_c"/>
    <property type="match status" value="1"/>
</dbReference>
<dbReference type="RefSeq" id="WP_283223529.1">
    <property type="nucleotide sequence ID" value="NZ_JASGBH010000003.1"/>
</dbReference>
<comment type="caution">
    <text evidence="9">The sequence shown here is derived from an EMBL/GenBank/DDBJ whole genome shotgun (WGS) entry which is preliminary data.</text>
</comment>
<feature type="domain" description="Histidine kinase" evidence="7">
    <location>
        <begin position="312"/>
        <end position="532"/>
    </location>
</feature>
<feature type="modified residue" description="4-aspartylphosphate" evidence="5">
    <location>
        <position position="712"/>
    </location>
</feature>
<dbReference type="SUPFAM" id="SSF55874">
    <property type="entry name" value="ATPase domain of HSP90 chaperone/DNA topoisomerase II/histidine kinase"/>
    <property type="match status" value="1"/>
</dbReference>
<dbReference type="EC" id="2.7.13.3" evidence="2"/>
<keyword evidence="9" id="KW-0067">ATP-binding</keyword>
<sequence length="815" mass="90967">MIDKHKRTQTNSDPAWAQIRRKFIWGSWAVLVILLGGISLLYAVSLRDQLTKSAWNEAQAATRMLQWRMQGQIQHLDDVLLHTCESFERLGVSLTEKDAFFKGRLQGPGSPYEHLFILGPQGETMLSLPAKNMPWTAEVLLQEARRHGMGDIFTLSNSTSTETAVARVLPVWDAQGQFQGVVAGVLPTASWAHWVNTTAETYGLDLSLTHGQKSLYKYPDKHDPLENTTTWREQVSLKDVGLVIDMSLRSAPLNARWSTAWELLLLMLIATLVAMTAGAMWLSRILTRQVSAATQLRTERESAHLRARFLANMSHELRTPLMGVLGATELLEQTSSPNEQQRYVQMIQNSGQHLLGLLNNVLDFSRLEANALPLDAQPTHPLQVLEDIAQTFTPQVQLGQVDFYCTLDLPPQLQIKLDGFRLGQVVSNLLGNAFKFTQQGWVRLHAELQTQAEHSLLKLKITDTGIGISESAQQALFQPFQQADASSSRRYGGTGLGLVIVKQLVELMNGQLVMRSTEGLGTEIEITLPVEVIQQAPEPRLHPTPWHLSIKDDLLRVSVCTHLRLLGVPFCTEPLSQGDFSVQVCDESTWLQEQSTTNDICKIRVGSLRQAQNSMDTFDSLTIHEPARHATWATTVERCLERSQPAPPTLSTELASASEHHIRLLVAEDNLLTSEILKQFLKDANIPADFASNGAIAMDYWRKNKYDLVILDCHMPVMDGFEVARAIRAEEPLNARQPLIALTAATFDEDITSCLQSGMDAVWSKPVSRQTFIQNIMDLLPGHKILEWDEVVMAAHSPQRPSARFEAHAQAPMGV</sequence>
<keyword evidence="10" id="KW-1185">Reference proteome</keyword>
<evidence type="ECO:0000313" key="10">
    <source>
        <dbReference type="Proteomes" id="UP001431902"/>
    </source>
</evidence>
<keyword evidence="6" id="KW-1133">Transmembrane helix</keyword>
<evidence type="ECO:0000259" key="7">
    <source>
        <dbReference type="PROSITE" id="PS50109"/>
    </source>
</evidence>
<dbReference type="SUPFAM" id="SSF47384">
    <property type="entry name" value="Homodimeric domain of signal transducing histidine kinase"/>
    <property type="match status" value="1"/>
</dbReference>
<dbReference type="InterPro" id="IPR036097">
    <property type="entry name" value="HisK_dim/P_sf"/>
</dbReference>
<dbReference type="CDD" id="cd00082">
    <property type="entry name" value="HisKA"/>
    <property type="match status" value="1"/>
</dbReference>
<evidence type="ECO:0000256" key="6">
    <source>
        <dbReference type="SAM" id="Phobius"/>
    </source>
</evidence>
<feature type="transmembrane region" description="Helical" evidence="6">
    <location>
        <begin position="263"/>
        <end position="282"/>
    </location>
</feature>
<protein>
    <recommendedName>
        <fullName evidence="2">histidine kinase</fullName>
        <ecNumber evidence="2">2.7.13.3</ecNumber>
    </recommendedName>
</protein>
<dbReference type="Gene3D" id="3.30.565.10">
    <property type="entry name" value="Histidine kinase-like ATPase, C-terminal domain"/>
    <property type="match status" value="1"/>
</dbReference>
<dbReference type="CDD" id="cd17546">
    <property type="entry name" value="REC_hyHK_CKI1_RcsC-like"/>
    <property type="match status" value="1"/>
</dbReference>
<dbReference type="SUPFAM" id="SSF52172">
    <property type="entry name" value="CheY-like"/>
    <property type="match status" value="1"/>
</dbReference>
<evidence type="ECO:0000256" key="2">
    <source>
        <dbReference type="ARBA" id="ARBA00012438"/>
    </source>
</evidence>
<dbReference type="PROSITE" id="PS50110">
    <property type="entry name" value="RESPONSE_REGULATORY"/>
    <property type="match status" value="1"/>
</dbReference>
<dbReference type="Pfam" id="PF00512">
    <property type="entry name" value="HisKA"/>
    <property type="match status" value="1"/>
</dbReference>
<dbReference type="PANTHER" id="PTHR45339:SF1">
    <property type="entry name" value="HYBRID SIGNAL TRANSDUCTION HISTIDINE KINASE J"/>
    <property type="match status" value="1"/>
</dbReference>
<dbReference type="InterPro" id="IPR036890">
    <property type="entry name" value="HATPase_C_sf"/>
</dbReference>